<evidence type="ECO:0000256" key="6">
    <source>
        <dbReference type="ARBA" id="ARBA00023242"/>
    </source>
</evidence>
<evidence type="ECO:0000256" key="7">
    <source>
        <dbReference type="PROSITE-ProRule" id="PRU00042"/>
    </source>
</evidence>
<organism evidence="10 11">
    <name type="scientific">Calicophoron daubneyi</name>
    <name type="common">Rumen fluke</name>
    <name type="synonym">Paramphistomum daubneyi</name>
    <dbReference type="NCBI Taxonomy" id="300641"/>
    <lineage>
        <taxon>Eukaryota</taxon>
        <taxon>Metazoa</taxon>
        <taxon>Spiralia</taxon>
        <taxon>Lophotrochozoa</taxon>
        <taxon>Platyhelminthes</taxon>
        <taxon>Trematoda</taxon>
        <taxon>Digenea</taxon>
        <taxon>Plagiorchiida</taxon>
        <taxon>Pronocephalata</taxon>
        <taxon>Paramphistomoidea</taxon>
        <taxon>Paramphistomidae</taxon>
        <taxon>Calicophoron</taxon>
    </lineage>
</organism>
<dbReference type="FunFam" id="3.30.160.60:FF:000446">
    <property type="entry name" value="Zinc finger protein"/>
    <property type="match status" value="1"/>
</dbReference>
<comment type="subcellular location">
    <subcellularLocation>
        <location evidence="1">Nucleus</location>
    </subcellularLocation>
</comment>
<feature type="domain" description="C2H2-type" evidence="9">
    <location>
        <begin position="440"/>
        <end position="468"/>
    </location>
</feature>
<reference evidence="10" key="1">
    <citation type="submission" date="2024-06" db="EMBL/GenBank/DDBJ databases">
        <authorList>
            <person name="Liu X."/>
            <person name="Lenzi L."/>
            <person name="Haldenby T S."/>
            <person name="Uol C."/>
        </authorList>
    </citation>
    <scope>NUCLEOTIDE SEQUENCE</scope>
</reference>
<dbReference type="GO" id="GO:0008270">
    <property type="term" value="F:zinc ion binding"/>
    <property type="evidence" value="ECO:0007669"/>
    <property type="project" value="UniProtKB-KW"/>
</dbReference>
<comment type="caution">
    <text evidence="10">The sequence shown here is derived from an EMBL/GenBank/DDBJ whole genome shotgun (WGS) entry which is preliminary data.</text>
</comment>
<evidence type="ECO:0000256" key="3">
    <source>
        <dbReference type="ARBA" id="ARBA00022737"/>
    </source>
</evidence>
<keyword evidence="4 7" id="KW-0863">Zinc-finger</keyword>
<keyword evidence="5" id="KW-0862">Zinc</keyword>
<evidence type="ECO:0000256" key="8">
    <source>
        <dbReference type="SAM" id="MobiDB-lite"/>
    </source>
</evidence>
<dbReference type="GO" id="GO:0010468">
    <property type="term" value="P:regulation of gene expression"/>
    <property type="evidence" value="ECO:0007669"/>
    <property type="project" value="TreeGrafter"/>
</dbReference>
<sequence>MTVGLDGAAFCLQLIGSLFSTSISALLSISGIKNVWHNTTKQLSTMLAATLSNPFLNYLRGGTEPTLPNNSCYPRPDAQVLCRALFQHFGGTNADANLLSGLLNAKRPVPSMPSPVEVTTPPIVQPSATQTSPGGPTNFAMTAAIASALSSSSAVVGPQLLPACSPLLQLAIRQALTECLPNFNHIRIRGSLEISVQTDRPGGQCAQSSTLLRFSDSSELGHVNPMPAYSSPSTPKVTVSSSDSETHSFSTNQRSSSSSRRKSANPVKYEMGECDAETAVNMSTQFFSPFVSGSPQTLVHSGPTSPSTDSGVLDLSQGGSLAGSAPITPLKEPNFPADSTKYEPAEKEQELIEAYQKQLAIFSHLQSAWNRDSARQIDGHNLAVNTEALIAPSAFPNYSFQVRGHASAPNSPSKIVRQRVSCGSGRKLSGVRRPNSNRRFPCNQCREEFPSLHTLEEHTMFRHGTYRCHICKAQFTQRSNLQRHALKHVGFKPFECRVCSKAYYRKDHLMRHMEMGHPGFIPRENITVHLTSSESLDFLNRTAKVPSNDQNEIGGDDLDYSMTLAEGEQESSQNEPTECPNKSVTDEEFPSGTVTPMNEDSAPDAGCGDLSLSGSEVERAHTLMHAERPDDTLRISPPHSSAETHDVS</sequence>
<feature type="compositionally biased region" description="Basic and acidic residues" evidence="8">
    <location>
        <begin position="616"/>
        <end position="633"/>
    </location>
</feature>
<dbReference type="PROSITE" id="PS00028">
    <property type="entry name" value="ZINC_FINGER_C2H2_1"/>
    <property type="match status" value="2"/>
</dbReference>
<feature type="compositionally biased region" description="Low complexity" evidence="8">
    <location>
        <begin position="230"/>
        <end position="258"/>
    </location>
</feature>
<keyword evidence="6" id="KW-0539">Nucleus</keyword>
<dbReference type="Proteomes" id="UP001497525">
    <property type="component" value="Unassembled WGS sequence"/>
</dbReference>
<dbReference type="SUPFAM" id="SSF57667">
    <property type="entry name" value="beta-beta-alpha zinc fingers"/>
    <property type="match status" value="1"/>
</dbReference>
<dbReference type="PANTHER" id="PTHR16515:SF49">
    <property type="entry name" value="GASTRULA ZINC FINGER PROTEIN XLCGF49.1-LIKE-RELATED"/>
    <property type="match status" value="1"/>
</dbReference>
<feature type="region of interest" description="Disordered" evidence="8">
    <location>
        <begin position="293"/>
        <end position="340"/>
    </location>
</feature>
<evidence type="ECO:0000256" key="2">
    <source>
        <dbReference type="ARBA" id="ARBA00022723"/>
    </source>
</evidence>
<dbReference type="PANTHER" id="PTHR16515">
    <property type="entry name" value="PR DOMAIN ZINC FINGER PROTEIN"/>
    <property type="match status" value="1"/>
</dbReference>
<dbReference type="AlphaFoldDB" id="A0AAV2TBL7"/>
<feature type="region of interest" description="Disordered" evidence="8">
    <location>
        <begin position="566"/>
        <end position="648"/>
    </location>
</feature>
<dbReference type="SMART" id="SM00355">
    <property type="entry name" value="ZnF_C2H2"/>
    <property type="match status" value="3"/>
</dbReference>
<dbReference type="EMBL" id="CAXLJL010000157">
    <property type="protein sequence ID" value="CAL5133800.1"/>
    <property type="molecule type" value="Genomic_DNA"/>
</dbReference>
<evidence type="ECO:0000259" key="9">
    <source>
        <dbReference type="PROSITE" id="PS50157"/>
    </source>
</evidence>
<evidence type="ECO:0000256" key="5">
    <source>
        <dbReference type="ARBA" id="ARBA00022833"/>
    </source>
</evidence>
<evidence type="ECO:0000256" key="1">
    <source>
        <dbReference type="ARBA" id="ARBA00004123"/>
    </source>
</evidence>
<keyword evidence="3" id="KW-0677">Repeat</keyword>
<feature type="domain" description="C2H2-type" evidence="9">
    <location>
        <begin position="494"/>
        <end position="522"/>
    </location>
</feature>
<feature type="compositionally biased region" description="Polar residues" evidence="8">
    <location>
        <begin position="570"/>
        <end position="583"/>
    </location>
</feature>
<dbReference type="GO" id="GO:0005634">
    <property type="term" value="C:nucleus"/>
    <property type="evidence" value="ECO:0007669"/>
    <property type="project" value="UniProtKB-SubCell"/>
</dbReference>
<name>A0AAV2TBL7_CALDB</name>
<dbReference type="Pfam" id="PF00096">
    <property type="entry name" value="zf-C2H2"/>
    <property type="match status" value="2"/>
</dbReference>
<gene>
    <name evidence="10" type="ORF">CDAUBV1_LOCUS7037</name>
</gene>
<keyword evidence="2" id="KW-0479">Metal-binding</keyword>
<feature type="domain" description="C2H2-type" evidence="9">
    <location>
        <begin position="466"/>
        <end position="493"/>
    </location>
</feature>
<evidence type="ECO:0000313" key="10">
    <source>
        <dbReference type="EMBL" id="CAL5133800.1"/>
    </source>
</evidence>
<feature type="compositionally biased region" description="Polar residues" evidence="8">
    <location>
        <begin position="293"/>
        <end position="310"/>
    </location>
</feature>
<evidence type="ECO:0000256" key="4">
    <source>
        <dbReference type="ARBA" id="ARBA00022771"/>
    </source>
</evidence>
<accession>A0AAV2TBL7</accession>
<dbReference type="InterPro" id="IPR050331">
    <property type="entry name" value="Zinc_finger"/>
</dbReference>
<dbReference type="PROSITE" id="PS50157">
    <property type="entry name" value="ZINC_FINGER_C2H2_2"/>
    <property type="match status" value="3"/>
</dbReference>
<dbReference type="Gene3D" id="3.30.160.60">
    <property type="entry name" value="Classic Zinc Finger"/>
    <property type="match status" value="2"/>
</dbReference>
<dbReference type="InterPro" id="IPR013087">
    <property type="entry name" value="Znf_C2H2_type"/>
</dbReference>
<evidence type="ECO:0000313" key="11">
    <source>
        <dbReference type="Proteomes" id="UP001497525"/>
    </source>
</evidence>
<feature type="region of interest" description="Disordered" evidence="8">
    <location>
        <begin position="222"/>
        <end position="269"/>
    </location>
</feature>
<dbReference type="InterPro" id="IPR036236">
    <property type="entry name" value="Znf_C2H2_sf"/>
</dbReference>
<protein>
    <recommendedName>
        <fullName evidence="9">C2H2-type domain-containing protein</fullName>
    </recommendedName>
</protein>
<proteinExistence type="predicted"/>